<feature type="non-terminal residue" evidence="1">
    <location>
        <position position="1"/>
    </location>
</feature>
<gene>
    <name evidence="1" type="ORF">JKIAZH3_G9377</name>
</gene>
<proteinExistence type="predicted"/>
<sequence length="95" mass="10129">EALSASPSIRKKVLGSLATKLGVQADEIQRALAEAEVEAVEGEAWSDIMGDEDDEAQAAGLDRSNASILAEDIAFTARLAPRNRADEDVNMEDDN</sequence>
<feature type="non-terminal residue" evidence="1">
    <location>
        <position position="95"/>
    </location>
</feature>
<organism evidence="1 2">
    <name type="scientific">Tilletia caries</name>
    <name type="common">wheat bunt fungus</name>
    <dbReference type="NCBI Taxonomy" id="13290"/>
    <lineage>
        <taxon>Eukaryota</taxon>
        <taxon>Fungi</taxon>
        <taxon>Dikarya</taxon>
        <taxon>Basidiomycota</taxon>
        <taxon>Ustilaginomycotina</taxon>
        <taxon>Exobasidiomycetes</taxon>
        <taxon>Tilletiales</taxon>
        <taxon>Tilletiaceae</taxon>
        <taxon>Tilletia</taxon>
    </lineage>
</organism>
<reference evidence="1" key="1">
    <citation type="submission" date="2020-10" db="EMBL/GenBank/DDBJ databases">
        <authorList>
            <person name="Sedaghatjoo S."/>
        </authorList>
    </citation>
    <scope>NUCLEOTIDE SEQUENCE</scope>
    <source>
        <strain evidence="1">AZH3</strain>
    </source>
</reference>
<name>A0ABN7IR80_9BASI</name>
<evidence type="ECO:0000313" key="2">
    <source>
        <dbReference type="Proteomes" id="UP000836402"/>
    </source>
</evidence>
<evidence type="ECO:0000313" key="1">
    <source>
        <dbReference type="EMBL" id="CAD6905186.1"/>
    </source>
</evidence>
<comment type="caution">
    <text evidence="1">The sequence shown here is derived from an EMBL/GenBank/DDBJ whole genome shotgun (WGS) entry which is preliminary data.</text>
</comment>
<keyword evidence="2" id="KW-1185">Reference proteome</keyword>
<protein>
    <submittedName>
        <fullName evidence="1">Uncharacterized protein</fullName>
    </submittedName>
</protein>
<dbReference type="EMBL" id="CAJHJG010000719">
    <property type="protein sequence ID" value="CAD6905186.1"/>
    <property type="molecule type" value="Genomic_DNA"/>
</dbReference>
<dbReference type="Proteomes" id="UP000836402">
    <property type="component" value="Unassembled WGS sequence"/>
</dbReference>
<accession>A0ABN7IR80</accession>